<feature type="domain" description="Teneurin-like YD-shell" evidence="4">
    <location>
        <begin position="456"/>
        <end position="708"/>
    </location>
</feature>
<dbReference type="InterPro" id="IPR045351">
    <property type="entry name" value="DUF6531"/>
</dbReference>
<name>A0A062U1B9_9PROT</name>
<evidence type="ECO:0000256" key="2">
    <source>
        <dbReference type="SAM" id="SignalP"/>
    </source>
</evidence>
<dbReference type="Pfam" id="PF20148">
    <property type="entry name" value="DUF6531"/>
    <property type="match status" value="1"/>
</dbReference>
<feature type="chain" id="PRO_5001614206" evidence="2">
    <location>
        <begin position="39"/>
        <end position="1482"/>
    </location>
</feature>
<keyword evidence="2" id="KW-0732">Signal</keyword>
<proteinExistence type="predicted"/>
<feature type="signal peptide" evidence="2">
    <location>
        <begin position="1"/>
        <end position="38"/>
    </location>
</feature>
<dbReference type="Proteomes" id="UP000027037">
    <property type="component" value="Unassembled WGS sequence"/>
</dbReference>
<protein>
    <submittedName>
        <fullName evidence="5">Uncharacterized protein</fullName>
    </submittedName>
</protein>
<feature type="domain" description="DUF6531" evidence="3">
    <location>
        <begin position="140"/>
        <end position="215"/>
    </location>
</feature>
<gene>
    <name evidence="5" type="ORF">HY29_18275</name>
</gene>
<dbReference type="PANTHER" id="PTHR32305">
    <property type="match status" value="1"/>
</dbReference>
<keyword evidence="1" id="KW-0677">Repeat</keyword>
<dbReference type="NCBIfam" id="TIGR03696">
    <property type="entry name" value="Rhs_assc_core"/>
    <property type="match status" value="1"/>
</dbReference>
<dbReference type="Pfam" id="PF25023">
    <property type="entry name" value="TEN_YD-shell"/>
    <property type="match status" value="3"/>
</dbReference>
<dbReference type="InterPro" id="IPR022385">
    <property type="entry name" value="Rhs_assc_core"/>
</dbReference>
<dbReference type="PANTHER" id="PTHR32305:SF15">
    <property type="entry name" value="PROTEIN RHSA-RELATED"/>
    <property type="match status" value="1"/>
</dbReference>
<dbReference type="eggNOG" id="COG3209">
    <property type="taxonomic scope" value="Bacteria"/>
</dbReference>
<evidence type="ECO:0000313" key="5">
    <source>
        <dbReference type="EMBL" id="KCZ52072.1"/>
    </source>
</evidence>
<evidence type="ECO:0000313" key="6">
    <source>
        <dbReference type="Proteomes" id="UP000027037"/>
    </source>
</evidence>
<dbReference type="Gene3D" id="2.180.10.10">
    <property type="entry name" value="RHS repeat-associated core"/>
    <property type="match status" value="5"/>
</dbReference>
<dbReference type="NCBIfam" id="TIGR01643">
    <property type="entry name" value="YD_repeat_2x"/>
    <property type="match status" value="2"/>
</dbReference>
<accession>A0A062U1B9</accession>
<dbReference type="InterPro" id="IPR006530">
    <property type="entry name" value="YD"/>
</dbReference>
<reference evidence="5 6" key="1">
    <citation type="journal article" date="2014" name="Antonie Van Leeuwenhoek">
        <title>Hyphomonas beringensis sp. nov. and Hyphomonas chukchiensis sp. nov., isolated from surface seawater of the Bering Sea and Chukchi Sea.</title>
        <authorList>
            <person name="Li C."/>
            <person name="Lai Q."/>
            <person name="Li G."/>
            <person name="Dong C."/>
            <person name="Wang J."/>
            <person name="Liao Y."/>
            <person name="Shao Z."/>
        </authorList>
    </citation>
    <scope>NUCLEOTIDE SEQUENCE [LARGE SCALE GENOMIC DNA]</scope>
    <source>
        <strain evidence="5 6">25B14_1</strain>
    </source>
</reference>
<evidence type="ECO:0000256" key="1">
    <source>
        <dbReference type="ARBA" id="ARBA00022737"/>
    </source>
</evidence>
<comment type="caution">
    <text evidence="5">The sequence shown here is derived from an EMBL/GenBank/DDBJ whole genome shotgun (WGS) entry which is preliminary data.</text>
</comment>
<sequence length="1482" mass="163042">MPKRASSRCFYWIMRKAIPVRVALFTLIGLTMSFSALAQGAYWQAVNEEGFYETPEQACYESHQSYSANSDHDITPNYYKLSYSYKTGEPTSMVCGWDRGEPGYWGTTGFTFLRCPAGTSKTDDDNRCGEPALNSCEKAGNPIDILSGAKTQTETDFVVGRGRLKFTRTYNSNKTDATALGKGWSSNFHPQVGGNFDWYYGYFTYRLESGHYIRFRLKGFGANAEWVLAGVRPNTTSFSVYSPRNDLAGYDLIQNSSTSLTLKEPSGVERDFVFPSAASFDINLSKIRYPDGYEIDLVYDVDGMLESVTDTDGYTIGFAYNDKGELSQVTAPDGSIYRYEYEHCPTGHCLGAGISFVLNSGWIHYAALSKVIYPDDTPLTDEDNPEVTYFYEDPQYYIHLTGRADERGIRMRWWDYEWGGSGWRAISSAGPEGRENTLIEKTPNLPEVTVTNALGKEAHYTYQNIGNAKRLISIDGMVSPNCAASTSSVGYNSYGLETSRTDREGQVTTRIVDSSENLPTSITRGAGTAYAETTDIVWDTTLRKPTQLVRTGLTTDLVYDANWNLTELKLTDTTSHTVPYSTNGETRTWNYVWGAGGLLMSVDGPRSGPSDTIHFTYDAYGNLATVTDAVGLITTVNSVDGMGRPTQITNSAGLVTNMAYTPRGWVESIVLNPGTEERATHFTYDAAGNLTRIDYPNGGWVTYVYDQSAWLTQMTASAGEKTLYEYDLLGNVTRVDYTDLSETSSKHAVMSYDELGRVIELLGGAGDLWQFSYDRSDRLVSETDGLGRSWLRGFDALNRVISQTDPELDEQKLDWGHSDDLSQFTDARSLSTIYVRNGFGDVIRETSPDRSITDYWYDDAGQLVRRLDAEGHDNHYAYDAAGRIVSETYPDQPSLDLTYVYDDTTAGNAGDGRLTEISGGASNRTYAYDVFGDLTEATIFLDAHIYGLAFEYSSSGELDQMTLPSGRELHYSHDNQGRIIGISTRPGSSGGLTQIVSSIERAPMGPITGLIYGNGVSAEQTLDSSYRLTGVNLTFSATSLLEKAISYNATGRISAIDDGLDPAASATYTYHLDGRLKRATGPWGDVEWAYDPVGNRISGELYVSGSSVSTDTYTYPATSNRLSGIVDDSNTPIRSLTYSADGDINQDIRPSGEVFTYTYNEAGRLETVLIDGLAEVSYKYDAYGHRVWRDQVGEGVQHFVFAPSGQLLGEYNGGTGQVIAEYIWLGDQLVAEVDGAGTVRYVQTGHLGQPLVLMDQTANVVWRGETSPFGTYVYTSGVSDDPKARFLGQWLEEGSGLYQNWNRDYDAALGRYIEVDPLGILAGQSVYGYVDQDPLLNVDPTGELAWLAVPLLCSGGGCEAAIAALAAIGCTIFCDDLISEPLNGTIDNKIFSDTVFTEFGDQAGNICRAPPLAYEPLSGNPRRLHQCLAAASGTDEDWQGFCDTIPWETKTNVLNGGPAKLACEMMYSETGRRNWCYNQYGD</sequence>
<evidence type="ECO:0000259" key="4">
    <source>
        <dbReference type="Pfam" id="PF25023"/>
    </source>
</evidence>
<organism evidence="5 6">
    <name type="scientific">Hyphomonas beringensis</name>
    <dbReference type="NCBI Taxonomy" id="1280946"/>
    <lineage>
        <taxon>Bacteria</taxon>
        <taxon>Pseudomonadati</taxon>
        <taxon>Pseudomonadota</taxon>
        <taxon>Alphaproteobacteria</taxon>
        <taxon>Hyphomonadales</taxon>
        <taxon>Hyphomonadaceae</taxon>
        <taxon>Hyphomonas</taxon>
    </lineage>
</organism>
<dbReference type="EMBL" id="AWFF01000073">
    <property type="protein sequence ID" value="KCZ52072.1"/>
    <property type="molecule type" value="Genomic_DNA"/>
</dbReference>
<evidence type="ECO:0000259" key="3">
    <source>
        <dbReference type="Pfam" id="PF20148"/>
    </source>
</evidence>
<feature type="domain" description="Teneurin-like YD-shell" evidence="4">
    <location>
        <begin position="725"/>
        <end position="903"/>
    </location>
</feature>
<dbReference type="STRING" id="1280946.HY29_18275"/>
<feature type="domain" description="Teneurin-like YD-shell" evidence="4">
    <location>
        <begin position="1016"/>
        <end position="1316"/>
    </location>
</feature>
<dbReference type="PATRIC" id="fig|1280946.3.peg.3065"/>
<keyword evidence="6" id="KW-1185">Reference proteome</keyword>
<dbReference type="InterPro" id="IPR050708">
    <property type="entry name" value="T6SS_VgrG/RHS"/>
</dbReference>
<dbReference type="InterPro" id="IPR056823">
    <property type="entry name" value="TEN-like_YD-shell"/>
</dbReference>